<dbReference type="AlphaFoldDB" id="A0A9D8KDQ7"/>
<feature type="transmembrane region" description="Helical" evidence="7">
    <location>
        <begin position="806"/>
        <end position="825"/>
    </location>
</feature>
<dbReference type="PROSITE" id="PS50156">
    <property type="entry name" value="SSD"/>
    <property type="match status" value="2"/>
</dbReference>
<evidence type="ECO:0000256" key="1">
    <source>
        <dbReference type="ARBA" id="ARBA00004651"/>
    </source>
</evidence>
<feature type="transmembrane region" description="Helical" evidence="7">
    <location>
        <begin position="298"/>
        <end position="318"/>
    </location>
</feature>
<sequence>MEKGQLIKKRHALYRRLAVLVTDHPMIVIGLVSLITVFFAINIFRLKIDPDPWKMLPQDDPAVIYWEEVEELFGRSDAAIVAVVSPGTIYNETSLGKIEALTEMMEKLIVVDEKDLETIEELIEETDGEVKELLSKVPEGGLTKSDIGPVKNALRILRAEDDPDEGLIEELEGIRIGLEPFKEVMSLSTVENIESIGGVLDTGPIMEDVPETFNDIKLLRDKILGNDMLAKKIVSEDETATIIFTNLTFTSHEERTIAIYKALKDMAVKLGGPEEYYVSGTPMILGREASYMKDDMSLLIPAVILLIMVILFVVFRNLRGMVTPLLVVLISTIWTMGLMAILGYSISIISTTLPVILVAIGCADGIHIITEFYGRLSGGGKKRDAMVDTMEEISSPVIMTSLTSMAGFGSLVTSSLSPIREFGAFTAFGILAAMIFSLIFIPAMMMILKTPPKLGMAVDRNHSTTPLTSFLDTLGRVSINRRRLIFALMIPAFIAVIFVATRVEVGYGFMNDFKKRSEIVIADELINEKFPGSTSLNIIIDSGAPDGIKDPDFLMRVERLQDYLASDELVGSTSSITDFLRRMNYVMNDNDPKMNRLPNPTEEITVEGEDGKTVKEVISGRDMNAQYLLLYENSGGEDMEKVVDFEYRKVNLVMQLKSSYSRDIMHLQKMAGEFIDENFGDGEEVHLTGTGHMVVVISHYIIKSQIISLATSLIVVFLMLVLVFRSIKAASFSMLPLIFTIFSNFTLMRIFDVNLDVATAMIASMGLGIGIDYSIHFVSRYRIETAKGLDVNDALFETIHNTGRALVFNAVAVAAGFIILVLSNFKPIMNVGWLVSATMIISASATLIIIPALVSIFKLDAGR</sequence>
<evidence type="ECO:0000313" key="10">
    <source>
        <dbReference type="Proteomes" id="UP000809273"/>
    </source>
</evidence>
<evidence type="ECO:0000256" key="4">
    <source>
        <dbReference type="ARBA" id="ARBA00022692"/>
    </source>
</evidence>
<feature type="transmembrane region" description="Helical" evidence="7">
    <location>
        <begin position="325"/>
        <end position="349"/>
    </location>
</feature>
<comment type="similarity">
    <text evidence="2">Belongs to the resistance-nodulation-cell division (RND) (TC 2.A.6) family. MmpL subfamily.</text>
</comment>
<organism evidence="9 10">
    <name type="scientific">Candidatus Zymogenus saltonus</name>
    <dbReference type="NCBI Taxonomy" id="2844893"/>
    <lineage>
        <taxon>Bacteria</taxon>
        <taxon>Deltaproteobacteria</taxon>
        <taxon>Candidatus Zymogenia</taxon>
        <taxon>Candidatus Zymogeniales</taxon>
        <taxon>Candidatus Zymogenaceae</taxon>
        <taxon>Candidatus Zymogenus</taxon>
    </lineage>
</organism>
<reference evidence="9" key="2">
    <citation type="submission" date="2021-01" db="EMBL/GenBank/DDBJ databases">
        <authorList>
            <person name="Hahn C.R."/>
            <person name="Youssef N.H."/>
            <person name="Elshahed M."/>
        </authorList>
    </citation>
    <scope>NUCLEOTIDE SEQUENCE</scope>
    <source>
        <strain evidence="9">Zod_Metabat.24</strain>
    </source>
</reference>
<dbReference type="Proteomes" id="UP000809273">
    <property type="component" value="Unassembled WGS sequence"/>
</dbReference>
<comment type="subcellular location">
    <subcellularLocation>
        <location evidence="1">Cell membrane</location>
        <topology evidence="1">Multi-pass membrane protein</topology>
    </subcellularLocation>
</comment>
<dbReference type="InterPro" id="IPR050545">
    <property type="entry name" value="Mycobact_MmpL"/>
</dbReference>
<proteinExistence type="inferred from homology"/>
<feature type="transmembrane region" description="Helical" evidence="7">
    <location>
        <begin position="355"/>
        <end position="376"/>
    </location>
</feature>
<dbReference type="SUPFAM" id="SSF82866">
    <property type="entry name" value="Multidrug efflux transporter AcrB transmembrane domain"/>
    <property type="match status" value="2"/>
</dbReference>
<feature type="domain" description="SSD" evidence="8">
    <location>
        <begin position="322"/>
        <end position="447"/>
    </location>
</feature>
<keyword evidence="5 7" id="KW-1133">Transmembrane helix</keyword>
<evidence type="ECO:0000256" key="2">
    <source>
        <dbReference type="ARBA" id="ARBA00010157"/>
    </source>
</evidence>
<feature type="domain" description="SSD" evidence="8">
    <location>
        <begin position="733"/>
        <end position="856"/>
    </location>
</feature>
<feature type="transmembrane region" description="Helical" evidence="7">
    <location>
        <begin position="731"/>
        <end position="751"/>
    </location>
</feature>
<feature type="transmembrane region" description="Helical" evidence="7">
    <location>
        <begin position="397"/>
        <end position="416"/>
    </location>
</feature>
<dbReference type="PANTHER" id="PTHR33406">
    <property type="entry name" value="MEMBRANE PROTEIN MJ1562-RELATED"/>
    <property type="match status" value="1"/>
</dbReference>
<feature type="transmembrane region" description="Helical" evidence="7">
    <location>
        <begin position="21"/>
        <end position="44"/>
    </location>
</feature>
<keyword evidence="4 7" id="KW-0812">Transmembrane</keyword>
<name>A0A9D8KDQ7_9DELT</name>
<feature type="transmembrane region" description="Helical" evidence="7">
    <location>
        <begin position="484"/>
        <end position="503"/>
    </location>
</feature>
<gene>
    <name evidence="9" type="ORF">JW984_05480</name>
</gene>
<evidence type="ECO:0000259" key="8">
    <source>
        <dbReference type="PROSITE" id="PS50156"/>
    </source>
</evidence>
<keyword evidence="6 7" id="KW-0472">Membrane</keyword>
<evidence type="ECO:0000256" key="3">
    <source>
        <dbReference type="ARBA" id="ARBA00022475"/>
    </source>
</evidence>
<comment type="caution">
    <text evidence="9">The sequence shown here is derived from an EMBL/GenBank/DDBJ whole genome shotgun (WGS) entry which is preliminary data.</text>
</comment>
<feature type="transmembrane region" description="Helical" evidence="7">
    <location>
        <begin position="831"/>
        <end position="857"/>
    </location>
</feature>
<dbReference type="PANTHER" id="PTHR33406:SF6">
    <property type="entry name" value="MEMBRANE PROTEIN YDGH-RELATED"/>
    <property type="match status" value="1"/>
</dbReference>
<dbReference type="InterPro" id="IPR004869">
    <property type="entry name" value="MMPL_dom"/>
</dbReference>
<evidence type="ECO:0000256" key="6">
    <source>
        <dbReference type="ARBA" id="ARBA00023136"/>
    </source>
</evidence>
<evidence type="ECO:0000313" key="9">
    <source>
        <dbReference type="EMBL" id="MBN1572633.1"/>
    </source>
</evidence>
<evidence type="ECO:0000256" key="5">
    <source>
        <dbReference type="ARBA" id="ARBA00022989"/>
    </source>
</evidence>
<feature type="transmembrane region" description="Helical" evidence="7">
    <location>
        <begin position="422"/>
        <end position="448"/>
    </location>
</feature>
<dbReference type="Gene3D" id="1.20.1640.10">
    <property type="entry name" value="Multidrug efflux transporter AcrB transmembrane domain"/>
    <property type="match status" value="2"/>
</dbReference>
<dbReference type="Pfam" id="PF03176">
    <property type="entry name" value="MMPL"/>
    <property type="match status" value="2"/>
</dbReference>
<feature type="transmembrane region" description="Helical" evidence="7">
    <location>
        <begin position="757"/>
        <end position="778"/>
    </location>
</feature>
<dbReference type="GO" id="GO:0005886">
    <property type="term" value="C:plasma membrane"/>
    <property type="evidence" value="ECO:0007669"/>
    <property type="project" value="UniProtKB-SubCell"/>
</dbReference>
<protein>
    <submittedName>
        <fullName evidence="9">RND family transporter</fullName>
    </submittedName>
</protein>
<feature type="transmembrane region" description="Helical" evidence="7">
    <location>
        <begin position="706"/>
        <end position="724"/>
    </location>
</feature>
<reference evidence="9" key="1">
    <citation type="journal article" date="2021" name="Environ. Microbiol.">
        <title>Genomic characterization of three novel Desulfobacterota classes expand the metabolic and phylogenetic diversity of the phylum.</title>
        <authorList>
            <person name="Murphy C.L."/>
            <person name="Biggerstaff J."/>
            <person name="Eichhorn A."/>
            <person name="Ewing E."/>
            <person name="Shahan R."/>
            <person name="Soriano D."/>
            <person name="Stewart S."/>
            <person name="VanMol K."/>
            <person name="Walker R."/>
            <person name="Walters P."/>
            <person name="Elshahed M.S."/>
            <person name="Youssef N.H."/>
        </authorList>
    </citation>
    <scope>NUCLEOTIDE SEQUENCE</scope>
    <source>
        <strain evidence="9">Zod_Metabat.24</strain>
    </source>
</reference>
<dbReference type="EMBL" id="JAFGIX010000027">
    <property type="protein sequence ID" value="MBN1572633.1"/>
    <property type="molecule type" value="Genomic_DNA"/>
</dbReference>
<evidence type="ECO:0000256" key="7">
    <source>
        <dbReference type="SAM" id="Phobius"/>
    </source>
</evidence>
<accession>A0A9D8KDQ7</accession>
<keyword evidence="3" id="KW-1003">Cell membrane</keyword>
<dbReference type="InterPro" id="IPR000731">
    <property type="entry name" value="SSD"/>
</dbReference>